<dbReference type="PATRIC" id="fig|927665.4.peg.713"/>
<dbReference type="EMBL" id="AQHV01000003">
    <property type="protein sequence ID" value="KKB59145.1"/>
    <property type="molecule type" value="Genomic_DNA"/>
</dbReference>
<dbReference type="AlphaFoldDB" id="A0A0F5JNJ3"/>
<evidence type="ECO:0000313" key="2">
    <source>
        <dbReference type="Proteomes" id="UP000033047"/>
    </source>
</evidence>
<dbReference type="NCBIfam" id="NF045579">
    <property type="entry name" value="rhamnoside_JR"/>
    <property type="match status" value="1"/>
</dbReference>
<reference evidence="1 2" key="1">
    <citation type="submission" date="2013-04" db="EMBL/GenBank/DDBJ databases">
        <title>The Genome Sequence of Parabacteroides goldsteinii DSM 19448.</title>
        <authorList>
            <consortium name="The Broad Institute Genomics Platform"/>
            <person name="Earl A."/>
            <person name="Ward D."/>
            <person name="Feldgarden M."/>
            <person name="Gevers D."/>
            <person name="Martens E."/>
            <person name="Sakamoto M."/>
            <person name="Benno Y."/>
            <person name="Song Y."/>
            <person name="Liu C."/>
            <person name="Lee J."/>
            <person name="Bolanos M."/>
            <person name="Vaisanen M.L."/>
            <person name="Finegold S.M."/>
            <person name="Walker B."/>
            <person name="Young S."/>
            <person name="Zeng Q."/>
            <person name="Gargeya S."/>
            <person name="Fitzgerald M."/>
            <person name="Haas B."/>
            <person name="Abouelleil A."/>
            <person name="Allen A.W."/>
            <person name="Alvarado L."/>
            <person name="Arachchi H.M."/>
            <person name="Berlin A.M."/>
            <person name="Chapman S.B."/>
            <person name="Gainer-Dewar J."/>
            <person name="Goldberg J."/>
            <person name="Griggs A."/>
            <person name="Gujja S."/>
            <person name="Hansen M."/>
            <person name="Howarth C."/>
            <person name="Imamovic A."/>
            <person name="Ireland A."/>
            <person name="Larimer J."/>
            <person name="McCowan C."/>
            <person name="Murphy C."/>
            <person name="Pearson M."/>
            <person name="Poon T.W."/>
            <person name="Priest M."/>
            <person name="Roberts A."/>
            <person name="Saif S."/>
            <person name="Shea T."/>
            <person name="Sisk P."/>
            <person name="Sykes S."/>
            <person name="Wortman J."/>
            <person name="Nusbaum C."/>
            <person name="Birren B."/>
        </authorList>
    </citation>
    <scope>NUCLEOTIDE SEQUENCE [LARGE SCALE GENOMIC DNA]</scope>
    <source>
        <strain evidence="1 2">DSM 19448</strain>
    </source>
</reference>
<organism evidence="1 2">
    <name type="scientific">Parabacteroides goldsteinii DSM 19448 = WAL 12034</name>
    <dbReference type="NCBI Taxonomy" id="927665"/>
    <lineage>
        <taxon>Bacteria</taxon>
        <taxon>Pseudomonadati</taxon>
        <taxon>Bacteroidota</taxon>
        <taxon>Bacteroidia</taxon>
        <taxon>Bacteroidales</taxon>
        <taxon>Tannerellaceae</taxon>
        <taxon>Parabacteroides</taxon>
    </lineage>
</organism>
<dbReference type="HOGENOM" id="CLU_260005_0_0_10"/>
<dbReference type="InterPro" id="IPR053161">
    <property type="entry name" value="Ulvan_degrading_GH"/>
</dbReference>
<dbReference type="InterPro" id="IPR029062">
    <property type="entry name" value="Class_I_gatase-like"/>
</dbReference>
<name>A0A0F5JNJ3_9BACT</name>
<dbReference type="Gene3D" id="3.40.50.880">
    <property type="match status" value="1"/>
</dbReference>
<accession>A0A0F5JNJ3</accession>
<gene>
    <name evidence="1" type="ORF">HMPREF1535_00704</name>
</gene>
<dbReference type="SUPFAM" id="SSF49785">
    <property type="entry name" value="Galactose-binding domain-like"/>
    <property type="match status" value="1"/>
</dbReference>
<evidence type="ECO:0000313" key="1">
    <source>
        <dbReference type="EMBL" id="KKB59145.1"/>
    </source>
</evidence>
<dbReference type="InterPro" id="IPR008979">
    <property type="entry name" value="Galactose-bd-like_sf"/>
</dbReference>
<dbReference type="Pfam" id="PF17132">
    <property type="entry name" value="Glyco_hydro_106"/>
    <property type="match status" value="1"/>
</dbReference>
<dbReference type="STRING" id="927665.HMPREF1535_00704"/>
<protein>
    <recommendedName>
        <fullName evidence="3">Glycosyl hydrolases family 2 sugar binding domain-containing protein</fullName>
    </recommendedName>
</protein>
<sequence>MVKREASLYDQMFMITNKIQNNNLFMRKIVVLQIVTFYLFSCLVTYAQSQKYKGYPKKDTDIFSEFANPPKGYGNVPFYWWNGDSLNKERMKEQLDILSASATDGFAVSYIHMDPEVDVGEMKDGYGLSGKTEAGKPKVFSGDWWNFWNWFAKECSRKNIGLGMDDYTIGWIGNGYYTDELLKEEKFQNYQGDLEIVSDSVRGGTTFIHDIPERLVGAVAWPGKIDLTEYISGGKLLWRAPEGKDYKIYILSTKKSHLLHPDIGKEYVNVYFDRFEKNMGDAASGGMNYFFQDELSYPIKIGSWSEDFKEEFEKRKGYDITLYLPALKESIGDITPKIRLDYCDVLMDLAEERFFQPIYNWHASRGLIYGSDNFGRGMEPLAYIDYFRANSWYTAPGNDAPSTGSSFLQTKVSSSIAHLYERPRTWLEAFHSMGWGSTGSWLTKQMDHHFMAGGNLVCMHGLYYSTHGGWWEWAPPCFHFRMPYWPHMKQWLQYTERLSFLMSQGTHVCDIALMYPTESMQAYPDANTKIAFEQAMKLSNSGLDYDFMDYRSLQKSKVENGCLNISGEKYRILILADMKAMHYSSLLKIRDFYRSGGIIIATGELPKASTCMGENDSKADAIIREVFGATSLEVSQGKKVKKQVHDSGGIGLYVSEDKVSEQIKSLIVPDFISGTGEGKVLHRYVGERDVYMVMDVPEGTECFFRATGKVELWNASDGTISDYPVVRQTKEGTWLRLDKEPDNSYLFVFSKGTPIVMPEGKKESKLIYRSLITGLWETELLPTLDNKWGDYRFPASDVIGAEARSFKHRPAALSPQNWMSTDFDDSEWPESVYGFGPQFVTECTSTDIPLDNVLQGNESSGEMLEFSWQYGVFDNPGSQGWHGLKGKVSDGFFILDQGAHQIYKSKVYVPVTGSYRIEIDGVQPDFLLIDQKPANENIWLEEGWHPCTVAYANTEKGKFKFQKGTYRDFRKRSSVVFFPASSVTPAKPSSYDKIISTRWALGDHLLYDPYGGENLTWNYRFNSVPGMQEMDMMIAGSDLKVWFNGKAIEKGNIRFLSEDSSGMRKYRIIFPETRKKVGLVAFSIKRKPGYQGTGVICEPVKIKTGKGLLDAGNWSETGALKYYSGGMYYRKQITIPKAEASGKVILDLGNVNASCEVKVNGKEVGILMRPPYKVEIGKYVKQGDNQLEVLVYSTLSNHYQTIPTPYRGDGVAGLLGPVSLSICE</sequence>
<comment type="caution">
    <text evidence="1">The sequence shown here is derived from an EMBL/GenBank/DDBJ whole genome shotgun (WGS) entry which is preliminary data.</text>
</comment>
<dbReference type="PANTHER" id="PTHR36848">
    <property type="entry name" value="DNA-BINDING PROTEIN (PUTATIVE SECRETED PROTEIN)-RELATED"/>
    <property type="match status" value="1"/>
</dbReference>
<dbReference type="Proteomes" id="UP000033047">
    <property type="component" value="Unassembled WGS sequence"/>
</dbReference>
<evidence type="ECO:0008006" key="3">
    <source>
        <dbReference type="Google" id="ProtNLM"/>
    </source>
</evidence>
<dbReference type="PANTHER" id="PTHR36848:SF2">
    <property type="entry name" value="SECRETED PROTEIN"/>
    <property type="match status" value="1"/>
</dbReference>
<dbReference type="Gene3D" id="2.60.120.260">
    <property type="entry name" value="Galactose-binding domain-like"/>
    <property type="match status" value="1"/>
</dbReference>
<proteinExistence type="predicted"/>